<keyword evidence="7" id="KW-1185">Reference proteome</keyword>
<evidence type="ECO:0000256" key="3">
    <source>
        <dbReference type="ARBA" id="ARBA00038335"/>
    </source>
</evidence>
<dbReference type="Pfam" id="PF00400">
    <property type="entry name" value="WD40"/>
    <property type="match status" value="1"/>
</dbReference>
<dbReference type="InterPro" id="IPR007148">
    <property type="entry name" value="SSU_processome_Utp12"/>
</dbReference>
<gene>
    <name evidence="6" type="ORF">LOD99_1730</name>
</gene>
<dbReference type="SUPFAM" id="SSF50978">
    <property type="entry name" value="WD40 repeat-like"/>
    <property type="match status" value="1"/>
</dbReference>
<sequence length="605" mass="67835">MSLLPHTPMNVSLAADITGQYVALYSKHSNIKIWNSSNGKKFIELQVKAKKGSYSVVSWSIRDLYIRNSKNIIWLSAVSEFSDELSHKILAYGTTSGCVGLMYALINREIVSSDSVHSSCIQDVVWNKNCSQLYSSADDKTIVEWTISEDGFTPGRRIQAWKKSVGKLALSCDGNFLVAASTRIRIWDIQNEVVVRKLTGHTSQVNCLELIHNGDGSISHVISVGEDERMISVQRVQLENSFHHISTLRSPHHPISMHISEYNTVFIVASNGIVYMYELPFDIEPSKPINHVWSLQISDISQSNGAEKSLLMPIMSVFCLKEEGNLLVMYGNLVRPIFEKIAIDLSQKRMNLERCSKQKSSLNVDIITEVKSSSNTAVPIQLMSSHLSKKVKRKRPADDETSSEQVSDVSLGELVSEREENSKKDPEAPRSIATGSLVHMLCQSLQSDDSDLFNQVISVTLGKTIQNTVKSLPMKYVLPFIVKVMSIMHTTPYRGPSLMKWIRPCLTLHTAYLLTVPDLTDRLGMLYELLDSRAANYDKLCQLKGKLDLLANTNRNATPPTRQYSPIKPRLVFEDNDDSSSEADLSESNRQQNNSRDESADELMT</sequence>
<dbReference type="GO" id="GO:0000462">
    <property type="term" value="P:maturation of SSU-rRNA from tricistronic rRNA transcript (SSU-rRNA, 5.8S rRNA, LSU-rRNA)"/>
    <property type="evidence" value="ECO:0007669"/>
    <property type="project" value="TreeGrafter"/>
</dbReference>
<dbReference type="Gene3D" id="2.130.10.10">
    <property type="entry name" value="YVTN repeat-like/Quinoprotein amine dehydrogenase"/>
    <property type="match status" value="1"/>
</dbReference>
<proteinExistence type="inferred from homology"/>
<comment type="similarity">
    <text evidence="3">Belongs to the UTP5 family.</text>
</comment>
<comment type="subcellular location">
    <subcellularLocation>
        <location evidence="1">Nucleus</location>
    </subcellularLocation>
</comment>
<dbReference type="InterPro" id="IPR001680">
    <property type="entry name" value="WD40_rpt"/>
</dbReference>
<evidence type="ECO:0000259" key="5">
    <source>
        <dbReference type="Pfam" id="PF04003"/>
    </source>
</evidence>
<feature type="domain" description="Small-subunit processome Utp12" evidence="5">
    <location>
        <begin position="449"/>
        <end position="551"/>
    </location>
</feature>
<feature type="compositionally biased region" description="Basic and acidic residues" evidence="4">
    <location>
        <begin position="415"/>
        <end position="428"/>
    </location>
</feature>
<evidence type="ECO:0000256" key="1">
    <source>
        <dbReference type="ARBA" id="ARBA00004123"/>
    </source>
</evidence>
<feature type="compositionally biased region" description="Acidic residues" evidence="4">
    <location>
        <begin position="574"/>
        <end position="585"/>
    </location>
</feature>
<dbReference type="EMBL" id="JAKMXF010000166">
    <property type="protein sequence ID" value="KAI6655996.1"/>
    <property type="molecule type" value="Genomic_DNA"/>
</dbReference>
<accession>A0AAV7K503</accession>
<dbReference type="InterPro" id="IPR052414">
    <property type="entry name" value="U3_snoRNA-assoc_WDR"/>
</dbReference>
<comment type="caution">
    <text evidence="6">The sequence shown here is derived from an EMBL/GenBank/DDBJ whole genome shotgun (WGS) entry which is preliminary data.</text>
</comment>
<organism evidence="6 7">
    <name type="scientific">Oopsacas minuta</name>
    <dbReference type="NCBI Taxonomy" id="111878"/>
    <lineage>
        <taxon>Eukaryota</taxon>
        <taxon>Metazoa</taxon>
        <taxon>Porifera</taxon>
        <taxon>Hexactinellida</taxon>
        <taxon>Hexasterophora</taxon>
        <taxon>Lyssacinosida</taxon>
        <taxon>Leucopsacidae</taxon>
        <taxon>Oopsacas</taxon>
    </lineage>
</organism>
<dbReference type="PANTHER" id="PTHR44267:SF1">
    <property type="entry name" value="WD REPEAT-CONTAINING PROTEIN 43"/>
    <property type="match status" value="1"/>
</dbReference>
<evidence type="ECO:0000313" key="6">
    <source>
        <dbReference type="EMBL" id="KAI6655996.1"/>
    </source>
</evidence>
<dbReference type="Pfam" id="PF04003">
    <property type="entry name" value="Utp12"/>
    <property type="match status" value="1"/>
</dbReference>
<evidence type="ECO:0000256" key="4">
    <source>
        <dbReference type="SAM" id="MobiDB-lite"/>
    </source>
</evidence>
<feature type="region of interest" description="Disordered" evidence="4">
    <location>
        <begin position="389"/>
        <end position="430"/>
    </location>
</feature>
<reference evidence="6 7" key="1">
    <citation type="journal article" date="2023" name="BMC Biol.">
        <title>The compact genome of the sponge Oopsacas minuta (Hexactinellida) is lacking key metazoan core genes.</title>
        <authorList>
            <person name="Santini S."/>
            <person name="Schenkelaars Q."/>
            <person name="Jourda C."/>
            <person name="Duchesne M."/>
            <person name="Belahbib H."/>
            <person name="Rocher C."/>
            <person name="Selva M."/>
            <person name="Riesgo A."/>
            <person name="Vervoort M."/>
            <person name="Leys S.P."/>
            <person name="Kodjabachian L."/>
            <person name="Le Bivic A."/>
            <person name="Borchiellini C."/>
            <person name="Claverie J.M."/>
            <person name="Renard E."/>
        </authorList>
    </citation>
    <scope>NUCLEOTIDE SEQUENCE [LARGE SCALE GENOMIC DNA]</scope>
    <source>
        <strain evidence="6">SPO-2</strain>
    </source>
</reference>
<evidence type="ECO:0000256" key="2">
    <source>
        <dbReference type="ARBA" id="ARBA00023242"/>
    </source>
</evidence>
<dbReference type="GO" id="GO:0005730">
    <property type="term" value="C:nucleolus"/>
    <property type="evidence" value="ECO:0007669"/>
    <property type="project" value="TreeGrafter"/>
</dbReference>
<evidence type="ECO:0000313" key="7">
    <source>
        <dbReference type="Proteomes" id="UP001165289"/>
    </source>
</evidence>
<feature type="compositionally biased region" description="Polar residues" evidence="4">
    <location>
        <begin position="554"/>
        <end position="564"/>
    </location>
</feature>
<feature type="region of interest" description="Disordered" evidence="4">
    <location>
        <begin position="554"/>
        <end position="605"/>
    </location>
</feature>
<dbReference type="InterPro" id="IPR015943">
    <property type="entry name" value="WD40/YVTN_repeat-like_dom_sf"/>
</dbReference>
<keyword evidence="2" id="KW-0539">Nucleus</keyword>
<dbReference type="PANTHER" id="PTHR44267">
    <property type="entry name" value="WD REPEAT-CONTAINING PROTEIN 43"/>
    <property type="match status" value="1"/>
</dbReference>
<dbReference type="AlphaFoldDB" id="A0AAV7K503"/>
<dbReference type="SMART" id="SM00320">
    <property type="entry name" value="WD40"/>
    <property type="match status" value="4"/>
</dbReference>
<dbReference type="InterPro" id="IPR036322">
    <property type="entry name" value="WD40_repeat_dom_sf"/>
</dbReference>
<dbReference type="Proteomes" id="UP001165289">
    <property type="component" value="Unassembled WGS sequence"/>
</dbReference>
<name>A0AAV7K503_9METZ</name>
<protein>
    <submittedName>
        <fullName evidence="6">WD repeat-containing protein 43</fullName>
    </submittedName>
</protein>